<proteinExistence type="predicted"/>
<evidence type="ECO:0000313" key="13">
    <source>
        <dbReference type="EMBL" id="RHJ16452.1"/>
    </source>
</evidence>
<dbReference type="EMBL" id="QRVT01000006">
    <property type="protein sequence ID" value="RGS64143.1"/>
    <property type="molecule type" value="Genomic_DNA"/>
</dbReference>
<dbReference type="InterPro" id="IPR029058">
    <property type="entry name" value="AB_hydrolase_fold"/>
</dbReference>
<dbReference type="PANTHER" id="PTHR48081">
    <property type="entry name" value="AB HYDROLASE SUPERFAMILY PROTEIN C4A8.06C"/>
    <property type="match status" value="1"/>
</dbReference>
<dbReference type="EMBL" id="LNKF01000012">
    <property type="protein sequence ID" value="OSG91302.1"/>
    <property type="molecule type" value="Genomic_DNA"/>
</dbReference>
<dbReference type="Proteomes" id="UP000470926">
    <property type="component" value="Unassembled WGS sequence"/>
</dbReference>
<dbReference type="eggNOG" id="COG0657">
    <property type="taxonomic scope" value="Bacteria"/>
</dbReference>
<reference evidence="19 20" key="4">
    <citation type="submission" date="2018-08" db="EMBL/GenBank/DDBJ databases">
        <title>A genome reference for cultivated species of the human gut microbiota.</title>
        <authorList>
            <person name="Zou Y."/>
            <person name="Xue W."/>
            <person name="Luo G."/>
        </authorList>
    </citation>
    <scope>NUCLEOTIDE SEQUENCE [LARGE SCALE GENOMIC DNA]</scope>
    <source>
        <strain evidence="12 20">AF21-27</strain>
        <strain evidence="13 19">AM12-20</strain>
    </source>
</reference>
<dbReference type="Proteomes" id="UP000464884">
    <property type="component" value="Chromosome"/>
</dbReference>
<dbReference type="EMBL" id="QRLP01000007">
    <property type="protein sequence ID" value="RHJ16452.1"/>
    <property type="molecule type" value="Genomic_DNA"/>
</dbReference>
<dbReference type="EMBL" id="WDFR01000006">
    <property type="protein sequence ID" value="KAB6028412.1"/>
    <property type="molecule type" value="Genomic_DNA"/>
</dbReference>
<organism evidence="3 14">
    <name type="scientific">Bifidobacterium adolescentis</name>
    <dbReference type="NCBI Taxonomy" id="1680"/>
    <lineage>
        <taxon>Bacteria</taxon>
        <taxon>Bacillati</taxon>
        <taxon>Actinomycetota</taxon>
        <taxon>Actinomycetes</taxon>
        <taxon>Bifidobacteriales</taxon>
        <taxon>Bifidobacteriaceae</taxon>
        <taxon>Bifidobacterium</taxon>
    </lineage>
</organism>
<evidence type="ECO:0000313" key="20">
    <source>
        <dbReference type="Proteomes" id="UP000285462"/>
    </source>
</evidence>
<dbReference type="Proteomes" id="UP000284589">
    <property type="component" value="Unassembled WGS sequence"/>
</dbReference>
<dbReference type="EMBL" id="JANFYM010000016">
    <property type="protein sequence ID" value="MCQ4793840.1"/>
    <property type="molecule type" value="Genomic_DNA"/>
</dbReference>
<evidence type="ECO:0000313" key="21">
    <source>
        <dbReference type="Proteomes" id="UP000464884"/>
    </source>
</evidence>
<name>A0A076JIK2_BIFAD</name>
<evidence type="ECO:0000256" key="1">
    <source>
        <dbReference type="ARBA" id="ARBA00022801"/>
    </source>
</evidence>
<dbReference type="Proteomes" id="UP000193377">
    <property type="component" value="Unassembled WGS sequence"/>
</dbReference>
<evidence type="ECO:0000313" key="5">
    <source>
        <dbReference type="EMBL" id="KAB6028412.1"/>
    </source>
</evidence>
<reference evidence="3 14" key="1">
    <citation type="submission" date="2015-09" db="EMBL/GenBank/DDBJ databases">
        <authorList>
            <consortium name="Pathogen Informatics"/>
        </authorList>
    </citation>
    <scope>NUCLEOTIDE SEQUENCE [LARGE SCALE GENOMIC DNA]</scope>
    <source>
        <strain evidence="3 14">2789STDY5608824</strain>
    </source>
</reference>
<gene>
    <name evidence="3" type="primary">lipA</name>
    <name evidence="9" type="ORF">AD0028_1753</name>
    <name evidence="10" type="ORF">AL0467_1713</name>
    <name evidence="8" type="ORF">B0487_2036</name>
    <name evidence="7" type="ORF">BBK15_08860</name>
    <name evidence="4" type="ORF">BIFAD42_16860</name>
    <name evidence="13" type="ORF">DW139_08415</name>
    <name evidence="12" type="ORF">DWX79_08300</name>
    <name evidence="3" type="ORF">ERS852382_01728</name>
    <name evidence="11" type="ORF">F3K97_09740</name>
    <name evidence="5" type="ORF">GA542_09255</name>
    <name evidence="6" type="ORF">NE692_10315</name>
</gene>
<sequence>MTDLERIRAKFAAEYGLSEDMLRNAERWTETTGDLEGVPENLLPGILGMRFGAIAIDTPRSERWSTPEDIDVIADLAYLPDGGYDTAAGACRGHLLDLYLPHDAVLRGGHTLPVYIDIHGGGFTYGYKELNRNFNVHLAEQGFAVFSLNYRPAPQTDLRGQLADIQAALRWIAAHMADYPVNPNAVFLTGDSAGGALTLLTLAIENNAEAAAAFGVDKPSGIRFAGAAPVCGAYSSASLETMGRKLTVGYDPNRRIGLEQMLGVDFFAGLEAADPKFLTAEGLAFNVDLPPLLIITCGDDFLEADNLALAAALSRKGADFELFDPKPRRHETLGHVFVIGMPWLEESRECLDRIRRFSYERC</sequence>
<evidence type="ECO:0000313" key="9">
    <source>
        <dbReference type="EMBL" id="OSG91302.1"/>
    </source>
</evidence>
<evidence type="ECO:0000313" key="4">
    <source>
        <dbReference type="EMBL" id="GJD14702.1"/>
    </source>
</evidence>
<evidence type="ECO:0000313" key="17">
    <source>
        <dbReference type="Proteomes" id="UP000193377"/>
    </source>
</evidence>
<reference evidence="6" key="8">
    <citation type="submission" date="2022-06" db="EMBL/GenBank/DDBJ databases">
        <title>Isolation of gut microbiota from human fecal samples.</title>
        <authorList>
            <person name="Pamer E.G."/>
            <person name="Barat B."/>
            <person name="Waligurski E."/>
            <person name="Medina S."/>
            <person name="Paddock L."/>
            <person name="Mostad J."/>
        </authorList>
    </citation>
    <scope>NUCLEOTIDE SEQUENCE</scope>
    <source>
        <strain evidence="6">SL.1.01</strain>
    </source>
</reference>
<dbReference type="AlphaFoldDB" id="A0A076JIK2"/>
<evidence type="ECO:0000313" key="10">
    <source>
        <dbReference type="EMBL" id="OSG97499.1"/>
    </source>
</evidence>
<dbReference type="GO" id="GO:0004806">
    <property type="term" value="F:triacylglycerol lipase activity"/>
    <property type="evidence" value="ECO:0007669"/>
    <property type="project" value="UniProtKB-EC"/>
</dbReference>
<dbReference type="RefSeq" id="WP_021913898.1">
    <property type="nucleotide sequence ID" value="NZ_BPPZ01000010.1"/>
</dbReference>
<evidence type="ECO:0000313" key="6">
    <source>
        <dbReference type="EMBL" id="MCQ4793840.1"/>
    </source>
</evidence>
<feature type="domain" description="Alpha/beta hydrolase fold-3" evidence="2">
    <location>
        <begin position="117"/>
        <end position="324"/>
    </location>
</feature>
<dbReference type="InterPro" id="IPR050300">
    <property type="entry name" value="GDXG_lipolytic_enzyme"/>
</dbReference>
<evidence type="ECO:0000313" key="19">
    <source>
        <dbReference type="Proteomes" id="UP000284589"/>
    </source>
</evidence>
<dbReference type="OrthoDB" id="9803828at2"/>
<evidence type="ECO:0000313" key="22">
    <source>
        <dbReference type="Proteomes" id="UP000470926"/>
    </source>
</evidence>
<accession>A0A076JIK2</accession>
<dbReference type="EC" id="3.1.1.3" evidence="3"/>
<dbReference type="Proteomes" id="UP000285462">
    <property type="component" value="Unassembled WGS sequence"/>
</dbReference>
<reference evidence="16 17" key="2">
    <citation type="journal article" date="2016" name="Sci. Rep.">
        <title>Evaluation of genetic diversity among strains of the human gut commensal Bifidobacterium adolescentis.</title>
        <authorList>
            <person name="Duranti S."/>
            <person name="Milani C."/>
            <person name="Lugli G.A."/>
            <person name="Mancabelli L."/>
            <person name="Turroni F."/>
            <person name="Ferrario C."/>
            <person name="Mangifesta M."/>
            <person name="Viappiani A."/>
            <person name="Sanchez B."/>
            <person name="Margolles A."/>
            <person name="van Sinderen D."/>
            <person name="Ventura M."/>
        </authorList>
    </citation>
    <scope>NUCLEOTIDE SEQUENCE [LARGE SCALE GENOMIC DNA]</scope>
    <source>
        <strain evidence="8 17">487B</strain>
        <strain evidence="9 18">AD2-8</strain>
        <strain evidence="10 16">AL46-7</strain>
    </source>
</reference>
<reference evidence="11 21" key="6">
    <citation type="submission" date="2019-12" db="EMBL/GenBank/DDBJ databases">
        <title>Draft Genome Sequence of Bifidobacterium adolescentis ZJ2.</title>
        <authorList>
            <person name="Jin Z."/>
        </authorList>
    </citation>
    <scope>NUCLEOTIDE SEQUENCE [LARGE SCALE GENOMIC DNA]</scope>
    <source>
        <strain evidence="11 21">ZJ2</strain>
    </source>
</reference>
<dbReference type="Proteomes" id="UP000193664">
    <property type="component" value="Unassembled WGS sequence"/>
</dbReference>
<dbReference type="EMBL" id="CYYI01000007">
    <property type="protein sequence ID" value="CUN94690.1"/>
    <property type="molecule type" value="Genomic_DNA"/>
</dbReference>
<dbReference type="Gene3D" id="3.40.50.1820">
    <property type="entry name" value="alpha/beta hydrolase"/>
    <property type="match status" value="1"/>
</dbReference>
<evidence type="ECO:0000259" key="2">
    <source>
        <dbReference type="Pfam" id="PF07859"/>
    </source>
</evidence>
<reference evidence="4" key="7">
    <citation type="submission" date="2021-08" db="EMBL/GenBank/DDBJ databases">
        <title>Draft genome sequence of the GABA producer Bifidobacterium adolescentis 4-2, isolated from healthy human feces.</title>
        <authorList>
            <person name="Altaib H."/>
            <person name="Niwa R."/>
            <person name="Abe M."/>
            <person name="Suzuki T."/>
        </authorList>
    </citation>
    <scope>NUCLEOTIDE SEQUENCE</scope>
    <source>
        <strain evidence="4">4-2</strain>
    </source>
</reference>
<evidence type="ECO:0000313" key="18">
    <source>
        <dbReference type="Proteomes" id="UP000193664"/>
    </source>
</evidence>
<evidence type="ECO:0000313" key="11">
    <source>
        <dbReference type="EMBL" id="QHB63467.1"/>
    </source>
</evidence>
<dbReference type="Proteomes" id="UP000095647">
    <property type="component" value="Unassembled WGS sequence"/>
</dbReference>
<dbReference type="Proteomes" id="UP000175684">
    <property type="component" value="Unassembled WGS sequence"/>
</dbReference>
<dbReference type="EMBL" id="MAXD01000010">
    <property type="protein sequence ID" value="OFA33836.1"/>
    <property type="molecule type" value="Genomic_DNA"/>
</dbReference>
<protein>
    <submittedName>
        <fullName evidence="5 11">Alpha/beta hydrolase</fullName>
    </submittedName>
    <submittedName>
        <fullName evidence="3">Lipase</fullName>
        <ecNumber evidence="3">3.1.1.3</ecNumber>
    </submittedName>
</protein>
<reference evidence="5 22" key="5">
    <citation type="journal article" date="2019" name="Nat. Med.">
        <title>A library of human gut bacterial isolates paired with longitudinal multiomics data enables mechanistic microbiome research.</title>
        <authorList>
            <person name="Poyet M."/>
            <person name="Groussin M."/>
            <person name="Gibbons S.M."/>
            <person name="Avila-Pacheco J."/>
            <person name="Jiang X."/>
            <person name="Kearney S.M."/>
            <person name="Perrotta A.R."/>
            <person name="Berdy B."/>
            <person name="Zhao S."/>
            <person name="Lieberman T.D."/>
            <person name="Swanson P.K."/>
            <person name="Smith M."/>
            <person name="Roesemann S."/>
            <person name="Alexander J.E."/>
            <person name="Rich S.A."/>
            <person name="Livny J."/>
            <person name="Vlamakis H."/>
            <person name="Clish C."/>
            <person name="Bullock K."/>
            <person name="Deik A."/>
            <person name="Scott J."/>
            <person name="Pierce K.A."/>
            <person name="Xavier R.J."/>
            <person name="Alm E.J."/>
        </authorList>
    </citation>
    <scope>NUCLEOTIDE SEQUENCE [LARGE SCALE GENOMIC DNA]</scope>
    <source>
        <strain evidence="5 22">BIOML-A26</strain>
    </source>
</reference>
<dbReference type="Proteomes" id="UP001206013">
    <property type="component" value="Unassembled WGS sequence"/>
</dbReference>
<evidence type="ECO:0000313" key="16">
    <source>
        <dbReference type="Proteomes" id="UP000193208"/>
    </source>
</evidence>
<evidence type="ECO:0000313" key="8">
    <source>
        <dbReference type="EMBL" id="OSG84870.1"/>
    </source>
</evidence>
<dbReference type="SUPFAM" id="SSF53474">
    <property type="entry name" value="alpha/beta-Hydrolases"/>
    <property type="match status" value="1"/>
</dbReference>
<reference evidence="7 15" key="3">
    <citation type="submission" date="2016-07" db="EMBL/GenBank/DDBJ databases">
        <title>Draft Genome Sequence of Bifidobacterium adolescentis strain Km 4.</title>
        <authorList>
            <person name="Danilenko V.N."/>
        </authorList>
    </citation>
    <scope>NUCLEOTIDE SEQUENCE [LARGE SCALE GENOMIC DNA]</scope>
    <source>
        <strain evidence="7 15">Km 4</strain>
    </source>
</reference>
<dbReference type="EMBL" id="LNKI01000008">
    <property type="protein sequence ID" value="OSG97499.1"/>
    <property type="molecule type" value="Genomic_DNA"/>
</dbReference>
<evidence type="ECO:0000313" key="7">
    <source>
        <dbReference type="EMBL" id="OFA33836.1"/>
    </source>
</evidence>
<dbReference type="KEGG" id="badl:BADO_1480"/>
<evidence type="ECO:0000313" key="15">
    <source>
        <dbReference type="Proteomes" id="UP000175684"/>
    </source>
</evidence>
<dbReference type="EMBL" id="LNKD01000006">
    <property type="protein sequence ID" value="OSG84870.1"/>
    <property type="molecule type" value="Genomic_DNA"/>
</dbReference>
<dbReference type="InterPro" id="IPR013094">
    <property type="entry name" value="AB_hydrolase_3"/>
</dbReference>
<evidence type="ECO:0000313" key="14">
    <source>
        <dbReference type="Proteomes" id="UP000095647"/>
    </source>
</evidence>
<evidence type="ECO:0000313" key="12">
    <source>
        <dbReference type="EMBL" id="RGS64143.1"/>
    </source>
</evidence>
<keyword evidence="1 3" id="KW-0378">Hydrolase</keyword>
<dbReference type="Proteomes" id="UP000886943">
    <property type="component" value="Unassembled WGS sequence"/>
</dbReference>
<dbReference type="PATRIC" id="fig|1680.6.peg.455"/>
<dbReference type="EMBL" id="CP047129">
    <property type="protein sequence ID" value="QHB63467.1"/>
    <property type="molecule type" value="Genomic_DNA"/>
</dbReference>
<dbReference type="EMBL" id="BPPZ01000010">
    <property type="protein sequence ID" value="GJD14702.1"/>
    <property type="molecule type" value="Genomic_DNA"/>
</dbReference>
<dbReference type="Proteomes" id="UP000193208">
    <property type="component" value="Unassembled WGS sequence"/>
</dbReference>
<dbReference type="Pfam" id="PF07859">
    <property type="entry name" value="Abhydrolase_3"/>
    <property type="match status" value="1"/>
</dbReference>
<evidence type="ECO:0000313" key="3">
    <source>
        <dbReference type="EMBL" id="CUN94690.1"/>
    </source>
</evidence>